<evidence type="ECO:0000256" key="6">
    <source>
        <dbReference type="ARBA" id="ARBA00022449"/>
    </source>
</evidence>
<comment type="subcellular location">
    <subcellularLocation>
        <location evidence="2">Cell membrane</location>
        <topology evidence="2">Multi-pass membrane protein</topology>
    </subcellularLocation>
</comment>
<evidence type="ECO:0000256" key="9">
    <source>
        <dbReference type="ARBA" id="ARBA00022989"/>
    </source>
</evidence>
<feature type="transmembrane region" description="Helical" evidence="13">
    <location>
        <begin position="331"/>
        <end position="354"/>
    </location>
</feature>
<keyword evidence="9 13" id="KW-1133">Transmembrane helix</keyword>
<feature type="transmembrane region" description="Helical" evidence="13">
    <location>
        <begin position="138"/>
        <end position="159"/>
    </location>
</feature>
<feature type="transmembrane region" description="Helical" evidence="13">
    <location>
        <begin position="197"/>
        <end position="222"/>
    </location>
</feature>
<dbReference type="GO" id="GO:0015297">
    <property type="term" value="F:antiporter activity"/>
    <property type="evidence" value="ECO:0007669"/>
    <property type="project" value="UniProtKB-KW"/>
</dbReference>
<dbReference type="InterPro" id="IPR048279">
    <property type="entry name" value="MdtK-like"/>
</dbReference>
<dbReference type="CDD" id="cd13137">
    <property type="entry name" value="MATE_NorM_like"/>
    <property type="match status" value="1"/>
</dbReference>
<feature type="transmembrane region" description="Helical" evidence="13">
    <location>
        <begin position="104"/>
        <end position="126"/>
    </location>
</feature>
<comment type="function">
    <text evidence="1">Multidrug efflux pump.</text>
</comment>
<comment type="caution">
    <text evidence="14">The sequence shown here is derived from an EMBL/GenBank/DDBJ whole genome shotgun (WGS) entry which is preliminary data.</text>
</comment>
<dbReference type="Proteomes" id="UP000824073">
    <property type="component" value="Unassembled WGS sequence"/>
</dbReference>
<feature type="transmembrane region" description="Helical" evidence="13">
    <location>
        <begin position="171"/>
        <end position="191"/>
    </location>
</feature>
<keyword evidence="7" id="KW-1003">Cell membrane</keyword>
<reference evidence="14" key="1">
    <citation type="submission" date="2020-10" db="EMBL/GenBank/DDBJ databases">
        <authorList>
            <person name="Gilroy R."/>
        </authorList>
    </citation>
    <scope>NUCLEOTIDE SEQUENCE</scope>
    <source>
        <strain evidence="14">CHK191-8634</strain>
    </source>
</reference>
<name>A0A9D1S2D4_9CLOT</name>
<evidence type="ECO:0000256" key="12">
    <source>
        <dbReference type="ARBA" id="ARBA00031636"/>
    </source>
</evidence>
<keyword evidence="6" id="KW-0050">Antiport</keyword>
<comment type="similarity">
    <text evidence="3">Belongs to the multi antimicrobial extrusion (MATE) (TC 2.A.66.1) family.</text>
</comment>
<dbReference type="GO" id="GO:0006811">
    <property type="term" value="P:monoatomic ion transport"/>
    <property type="evidence" value="ECO:0007669"/>
    <property type="project" value="UniProtKB-KW"/>
</dbReference>
<dbReference type="PANTHER" id="PTHR43298:SF2">
    <property type="entry name" value="FMN_FAD EXPORTER YEEO-RELATED"/>
    <property type="match status" value="1"/>
</dbReference>
<dbReference type="GO" id="GO:0042910">
    <property type="term" value="F:xenobiotic transmembrane transporter activity"/>
    <property type="evidence" value="ECO:0007669"/>
    <property type="project" value="InterPro"/>
</dbReference>
<dbReference type="GO" id="GO:0005886">
    <property type="term" value="C:plasma membrane"/>
    <property type="evidence" value="ECO:0007669"/>
    <property type="project" value="UniProtKB-SubCell"/>
</dbReference>
<dbReference type="NCBIfam" id="TIGR00797">
    <property type="entry name" value="matE"/>
    <property type="match status" value="1"/>
</dbReference>
<feature type="transmembrane region" description="Helical" evidence="13">
    <location>
        <begin position="360"/>
        <end position="377"/>
    </location>
</feature>
<evidence type="ECO:0000256" key="3">
    <source>
        <dbReference type="ARBA" id="ARBA00010199"/>
    </source>
</evidence>
<feature type="transmembrane region" description="Helical" evidence="13">
    <location>
        <begin position="65"/>
        <end position="83"/>
    </location>
</feature>
<feature type="transmembrane region" description="Helical" evidence="13">
    <location>
        <begin position="398"/>
        <end position="419"/>
    </location>
</feature>
<accession>A0A9D1S2D4</accession>
<gene>
    <name evidence="14" type="ORF">IAB67_09025</name>
</gene>
<reference evidence="14" key="2">
    <citation type="journal article" date="2021" name="PeerJ">
        <title>Extensive microbial diversity within the chicken gut microbiome revealed by metagenomics and culture.</title>
        <authorList>
            <person name="Gilroy R."/>
            <person name="Ravi A."/>
            <person name="Getino M."/>
            <person name="Pursley I."/>
            <person name="Horton D.L."/>
            <person name="Alikhan N.F."/>
            <person name="Baker D."/>
            <person name="Gharbi K."/>
            <person name="Hall N."/>
            <person name="Watson M."/>
            <person name="Adriaenssens E.M."/>
            <person name="Foster-Nyarko E."/>
            <person name="Jarju S."/>
            <person name="Secka A."/>
            <person name="Antonio M."/>
            <person name="Oren A."/>
            <person name="Chaudhuri R.R."/>
            <person name="La Ragione R."/>
            <person name="Hildebrand F."/>
            <person name="Pallen M.J."/>
        </authorList>
    </citation>
    <scope>NUCLEOTIDE SEQUENCE</scope>
    <source>
        <strain evidence="14">CHK191-8634</strain>
    </source>
</reference>
<feature type="transmembrane region" description="Helical" evidence="13">
    <location>
        <begin position="425"/>
        <end position="447"/>
    </location>
</feature>
<evidence type="ECO:0000313" key="15">
    <source>
        <dbReference type="Proteomes" id="UP000824073"/>
    </source>
</evidence>
<keyword evidence="11 13" id="KW-0472">Membrane</keyword>
<evidence type="ECO:0000256" key="2">
    <source>
        <dbReference type="ARBA" id="ARBA00004651"/>
    </source>
</evidence>
<sequence>MARSQALPDPGLRKKVNSDIFRMVLPVITENILQMSAGLITSAMIGRLMADDISAQGISLRVYNTFWSLFKGIGIGATVVAALRYGQRRFGDCRRTIEQTYLTLVPFALLFMAIIFAAPGPIVGFLSDEPALYGSAISYLRIAVWALPFAAITVCNTAAFNGHGNTKTPMYIALLLNAVNIVVGFVLIFGIGSYQGMGLMGAAIATVVSQATGAITGLLLLYRRGGYFADEIHDKPFFSLDLDCIREIYRTGIPAACENVFWQLAAMLLSKIILLYGSTHFAAYQLGLQAEQICEMPGIGFTTAATTLSARAIGQRDDKLFRAYYSQMHRFSIYTGVFTSLMLFLFPSLFMQLLTDKPDIQQLGTVYVFIMGLTPVPQDLNKVYNGFMRSAGYRRTPMAVSFVGIWVVRVPLAFLFGWILHLDIAFIWIAIALDQITRLVLSMLIFYRKKVINTVSALPQAQE</sequence>
<feature type="transmembrane region" description="Helical" evidence="13">
    <location>
        <begin position="20"/>
        <end position="45"/>
    </location>
</feature>
<evidence type="ECO:0000256" key="11">
    <source>
        <dbReference type="ARBA" id="ARBA00023136"/>
    </source>
</evidence>
<evidence type="ECO:0000256" key="4">
    <source>
        <dbReference type="ARBA" id="ARBA00020268"/>
    </source>
</evidence>
<dbReference type="PIRSF" id="PIRSF006603">
    <property type="entry name" value="DinF"/>
    <property type="match status" value="1"/>
</dbReference>
<keyword evidence="5" id="KW-0813">Transport</keyword>
<dbReference type="InterPro" id="IPR002528">
    <property type="entry name" value="MATE_fam"/>
</dbReference>
<dbReference type="EMBL" id="DVMR01000066">
    <property type="protein sequence ID" value="HIU44423.1"/>
    <property type="molecule type" value="Genomic_DNA"/>
</dbReference>
<protein>
    <recommendedName>
        <fullName evidence="4">Probable multidrug resistance protein NorM</fullName>
    </recommendedName>
    <alternativeName>
        <fullName evidence="12">Multidrug-efflux transporter</fullName>
    </alternativeName>
</protein>
<evidence type="ECO:0000256" key="13">
    <source>
        <dbReference type="SAM" id="Phobius"/>
    </source>
</evidence>
<dbReference type="PANTHER" id="PTHR43298">
    <property type="entry name" value="MULTIDRUG RESISTANCE PROTEIN NORM-RELATED"/>
    <property type="match status" value="1"/>
</dbReference>
<keyword evidence="8 13" id="KW-0812">Transmembrane</keyword>
<organism evidence="14 15">
    <name type="scientific">Candidatus Ventrousia excrementavium</name>
    <dbReference type="NCBI Taxonomy" id="2840961"/>
    <lineage>
        <taxon>Bacteria</taxon>
        <taxon>Bacillati</taxon>
        <taxon>Bacillota</taxon>
        <taxon>Clostridia</taxon>
        <taxon>Eubacteriales</taxon>
        <taxon>Clostridiaceae</taxon>
        <taxon>Clostridiaceae incertae sedis</taxon>
        <taxon>Candidatus Ventrousia</taxon>
    </lineage>
</organism>
<dbReference type="Pfam" id="PF01554">
    <property type="entry name" value="MatE"/>
    <property type="match status" value="2"/>
</dbReference>
<evidence type="ECO:0000256" key="1">
    <source>
        <dbReference type="ARBA" id="ARBA00003408"/>
    </source>
</evidence>
<evidence type="ECO:0000256" key="5">
    <source>
        <dbReference type="ARBA" id="ARBA00022448"/>
    </source>
</evidence>
<dbReference type="InterPro" id="IPR050222">
    <property type="entry name" value="MATE_MdtK"/>
</dbReference>
<evidence type="ECO:0000256" key="7">
    <source>
        <dbReference type="ARBA" id="ARBA00022475"/>
    </source>
</evidence>
<evidence type="ECO:0000256" key="10">
    <source>
        <dbReference type="ARBA" id="ARBA00023065"/>
    </source>
</evidence>
<proteinExistence type="inferred from homology"/>
<evidence type="ECO:0000313" key="14">
    <source>
        <dbReference type="EMBL" id="HIU44423.1"/>
    </source>
</evidence>
<evidence type="ECO:0000256" key="8">
    <source>
        <dbReference type="ARBA" id="ARBA00022692"/>
    </source>
</evidence>
<keyword evidence="10" id="KW-0406">Ion transport</keyword>
<dbReference type="AlphaFoldDB" id="A0A9D1S2D4"/>